<dbReference type="PANTHER" id="PTHR21345">
    <property type="entry name" value="SPIRE"/>
    <property type="match status" value="1"/>
</dbReference>
<evidence type="ECO:0000259" key="15">
    <source>
        <dbReference type="PROSITE" id="PS51377"/>
    </source>
</evidence>
<comment type="subcellular location">
    <subcellularLocation>
        <location evidence="3">Cell membrane</location>
        <topology evidence="3">Peripheral membrane protein</topology>
        <orientation evidence="3">Cytoplasmic side</orientation>
    </subcellularLocation>
    <subcellularLocation>
        <location evidence="2">Cytoplasm</location>
        <location evidence="2">Cytoskeleton</location>
    </subcellularLocation>
    <subcellularLocation>
        <location evidence="1">Cytoplasmic vesicle membrane</location>
        <topology evidence="1">Peripheral membrane protein</topology>
        <orientation evidence="1">Cytoplasmic side</orientation>
    </subcellularLocation>
</comment>
<evidence type="ECO:0000256" key="11">
    <source>
        <dbReference type="ARBA" id="ARBA00023203"/>
    </source>
</evidence>
<dbReference type="InterPro" id="IPR029901">
    <property type="entry name" value="Spire"/>
</dbReference>
<dbReference type="GO" id="GO:0030041">
    <property type="term" value="P:actin filament polymerization"/>
    <property type="evidence" value="ECO:0007669"/>
    <property type="project" value="TreeGrafter"/>
</dbReference>
<keyword evidence="7" id="KW-0963">Cytoplasm</keyword>
<evidence type="ECO:0000256" key="3">
    <source>
        <dbReference type="ARBA" id="ARBA00004413"/>
    </source>
</evidence>
<evidence type="ECO:0000256" key="14">
    <source>
        <dbReference type="SAM" id="MobiDB-lite"/>
    </source>
</evidence>
<evidence type="ECO:0000256" key="9">
    <source>
        <dbReference type="ARBA" id="ARBA00022927"/>
    </source>
</evidence>
<evidence type="ECO:0000256" key="2">
    <source>
        <dbReference type="ARBA" id="ARBA00004245"/>
    </source>
</evidence>
<dbReference type="PANTHER" id="PTHR21345:SF8">
    <property type="entry name" value="PROTEIN SPIRE HOMOLOG 1"/>
    <property type="match status" value="1"/>
</dbReference>
<evidence type="ECO:0000256" key="10">
    <source>
        <dbReference type="ARBA" id="ARBA00023136"/>
    </source>
</evidence>
<dbReference type="GO" id="GO:0036089">
    <property type="term" value="P:cleavage furrow formation"/>
    <property type="evidence" value="ECO:0007669"/>
    <property type="project" value="TreeGrafter"/>
</dbReference>
<dbReference type="GO" id="GO:0008017">
    <property type="term" value="F:microtubule binding"/>
    <property type="evidence" value="ECO:0007669"/>
    <property type="project" value="TreeGrafter"/>
</dbReference>
<evidence type="ECO:0000256" key="7">
    <source>
        <dbReference type="ARBA" id="ARBA00022490"/>
    </source>
</evidence>
<dbReference type="RefSeq" id="XP_010771305.1">
    <property type="nucleotide sequence ID" value="XM_010773003.1"/>
</dbReference>
<dbReference type="GO" id="GO:0030659">
    <property type="term" value="C:cytoplasmic vesicle membrane"/>
    <property type="evidence" value="ECO:0007669"/>
    <property type="project" value="UniProtKB-SubCell"/>
</dbReference>
<feature type="domain" description="KIND" evidence="15">
    <location>
        <begin position="37"/>
        <end position="122"/>
    </location>
</feature>
<evidence type="ECO:0000256" key="5">
    <source>
        <dbReference type="ARBA" id="ARBA00022448"/>
    </source>
</evidence>
<dbReference type="GO" id="GO:0003779">
    <property type="term" value="F:actin binding"/>
    <property type="evidence" value="ECO:0007669"/>
    <property type="project" value="UniProtKB-KW"/>
</dbReference>
<dbReference type="Pfam" id="PF16474">
    <property type="entry name" value="KIND"/>
    <property type="match status" value="1"/>
</dbReference>
<gene>
    <name evidence="17" type="primary">LOC104947063</name>
</gene>
<keyword evidence="16" id="KW-1185">Reference proteome</keyword>
<keyword evidence="8" id="KW-0677">Repeat</keyword>
<evidence type="ECO:0000256" key="1">
    <source>
        <dbReference type="ARBA" id="ARBA00004180"/>
    </source>
</evidence>
<reference evidence="17" key="1">
    <citation type="submission" date="2025-08" db="UniProtKB">
        <authorList>
            <consortium name="RefSeq"/>
        </authorList>
    </citation>
    <scope>IDENTIFICATION</scope>
    <source>
        <tissue evidence="17">Muscle</tissue>
    </source>
</reference>
<keyword evidence="5" id="KW-0813">Transport</keyword>
<dbReference type="Gene3D" id="1.10.510.10">
    <property type="entry name" value="Transferase(Phosphotransferase) domain 1"/>
    <property type="match status" value="1"/>
</dbReference>
<dbReference type="GO" id="GO:0005856">
    <property type="term" value="C:cytoskeleton"/>
    <property type="evidence" value="ECO:0007669"/>
    <property type="project" value="UniProtKB-SubCell"/>
</dbReference>
<evidence type="ECO:0000256" key="4">
    <source>
        <dbReference type="ARBA" id="ARBA00010956"/>
    </source>
</evidence>
<proteinExistence type="inferred from homology"/>
<dbReference type="AlphaFoldDB" id="A0A6I9NAJ7"/>
<feature type="region of interest" description="Disordered" evidence="14">
    <location>
        <begin position="67"/>
        <end position="122"/>
    </location>
</feature>
<dbReference type="GO" id="GO:0040038">
    <property type="term" value="P:polar body extrusion after meiotic divisions"/>
    <property type="evidence" value="ECO:0007669"/>
    <property type="project" value="TreeGrafter"/>
</dbReference>
<dbReference type="GO" id="GO:0045010">
    <property type="term" value="P:actin nucleation"/>
    <property type="evidence" value="ECO:0007669"/>
    <property type="project" value="InterPro"/>
</dbReference>
<evidence type="ECO:0000256" key="8">
    <source>
        <dbReference type="ARBA" id="ARBA00022737"/>
    </source>
</evidence>
<feature type="non-terminal residue" evidence="17">
    <location>
        <position position="122"/>
    </location>
</feature>
<keyword evidence="11" id="KW-0009">Actin-binding</keyword>
<dbReference type="GO" id="GO:0051295">
    <property type="term" value="P:establishment of meiotic spindle localization"/>
    <property type="evidence" value="ECO:0007669"/>
    <property type="project" value="TreeGrafter"/>
</dbReference>
<keyword evidence="9" id="KW-0653">Protein transport</keyword>
<evidence type="ECO:0000256" key="13">
    <source>
        <dbReference type="ARBA" id="ARBA00023329"/>
    </source>
</evidence>
<dbReference type="GeneID" id="104947063"/>
<dbReference type="GO" id="GO:0005886">
    <property type="term" value="C:plasma membrane"/>
    <property type="evidence" value="ECO:0007669"/>
    <property type="project" value="UniProtKB-SubCell"/>
</dbReference>
<dbReference type="KEGG" id="ncc:104947063"/>
<keyword evidence="6" id="KW-1003">Cell membrane</keyword>
<feature type="compositionally biased region" description="Polar residues" evidence="14">
    <location>
        <begin position="112"/>
        <end position="122"/>
    </location>
</feature>
<keyword evidence="12" id="KW-0206">Cytoskeleton</keyword>
<name>A0A6I9NAJ7_9TELE</name>
<accession>A0A6I9NAJ7</accession>
<feature type="compositionally biased region" description="Basic and acidic residues" evidence="14">
    <location>
        <begin position="87"/>
        <end position="109"/>
    </location>
</feature>
<comment type="similarity">
    <text evidence="4">Belongs to the spire family.</text>
</comment>
<dbReference type="InterPro" id="IPR011019">
    <property type="entry name" value="KIND_dom"/>
</dbReference>
<dbReference type="GO" id="GO:0005938">
    <property type="term" value="C:cell cortex"/>
    <property type="evidence" value="ECO:0007669"/>
    <property type="project" value="TreeGrafter"/>
</dbReference>
<dbReference type="PROSITE" id="PS51377">
    <property type="entry name" value="KIND"/>
    <property type="match status" value="1"/>
</dbReference>
<dbReference type="GO" id="GO:0048193">
    <property type="term" value="P:Golgi vesicle transport"/>
    <property type="evidence" value="ECO:0007669"/>
    <property type="project" value="TreeGrafter"/>
</dbReference>
<dbReference type="GO" id="GO:0015031">
    <property type="term" value="P:protein transport"/>
    <property type="evidence" value="ECO:0007669"/>
    <property type="project" value="UniProtKB-KW"/>
</dbReference>
<dbReference type="OrthoDB" id="10043757at2759"/>
<evidence type="ECO:0000313" key="17">
    <source>
        <dbReference type="RefSeq" id="XP_010771305.1"/>
    </source>
</evidence>
<keyword evidence="13" id="KW-0968">Cytoplasmic vesicle</keyword>
<evidence type="ECO:0000313" key="16">
    <source>
        <dbReference type="Proteomes" id="UP000504611"/>
    </source>
</evidence>
<dbReference type="Proteomes" id="UP000504611">
    <property type="component" value="Unplaced"/>
</dbReference>
<evidence type="ECO:0000256" key="12">
    <source>
        <dbReference type="ARBA" id="ARBA00023212"/>
    </source>
</evidence>
<sequence>MAKRPGTDDGMLPSPTAFRDFAAGDVNMECGDGEAEVSLEEILKLYSQPINEEQAWAVFYQCGRTLAQKHRRKSSKSTGASPVSYPRKIEGPGDVRIARDGTVKLRFEDSTDTYQPAPTSLE</sequence>
<protein>
    <submittedName>
        <fullName evidence="17">Protein spire homolog 1-like</fullName>
    </submittedName>
</protein>
<organism evidence="16 17">
    <name type="scientific">Notothenia coriiceps</name>
    <name type="common">black rockcod</name>
    <dbReference type="NCBI Taxonomy" id="8208"/>
    <lineage>
        <taxon>Eukaryota</taxon>
        <taxon>Metazoa</taxon>
        <taxon>Chordata</taxon>
        <taxon>Craniata</taxon>
        <taxon>Vertebrata</taxon>
        <taxon>Euteleostomi</taxon>
        <taxon>Actinopterygii</taxon>
        <taxon>Neopterygii</taxon>
        <taxon>Teleostei</taxon>
        <taxon>Neoteleostei</taxon>
        <taxon>Acanthomorphata</taxon>
        <taxon>Eupercaria</taxon>
        <taxon>Perciformes</taxon>
        <taxon>Notothenioidei</taxon>
        <taxon>Nototheniidae</taxon>
        <taxon>Notothenia</taxon>
    </lineage>
</organism>
<keyword evidence="10" id="KW-0472">Membrane</keyword>
<dbReference type="GO" id="GO:0051639">
    <property type="term" value="P:actin filament network formation"/>
    <property type="evidence" value="ECO:0007669"/>
    <property type="project" value="TreeGrafter"/>
</dbReference>
<evidence type="ECO:0000256" key="6">
    <source>
        <dbReference type="ARBA" id="ARBA00022475"/>
    </source>
</evidence>